<dbReference type="EMBL" id="KZ293474">
    <property type="protein sequence ID" value="PBK61628.1"/>
    <property type="molecule type" value="Genomic_DNA"/>
</dbReference>
<gene>
    <name evidence="1" type="ORF">ARMSODRAFT_981389</name>
</gene>
<name>A0A2H3B6I4_9AGAR</name>
<evidence type="ECO:0000313" key="1">
    <source>
        <dbReference type="EMBL" id="PBK61628.1"/>
    </source>
</evidence>
<organism evidence="1 2">
    <name type="scientific">Armillaria solidipes</name>
    <dbReference type="NCBI Taxonomy" id="1076256"/>
    <lineage>
        <taxon>Eukaryota</taxon>
        <taxon>Fungi</taxon>
        <taxon>Dikarya</taxon>
        <taxon>Basidiomycota</taxon>
        <taxon>Agaricomycotina</taxon>
        <taxon>Agaricomycetes</taxon>
        <taxon>Agaricomycetidae</taxon>
        <taxon>Agaricales</taxon>
        <taxon>Marasmiineae</taxon>
        <taxon>Physalacriaceae</taxon>
        <taxon>Armillaria</taxon>
    </lineage>
</organism>
<sequence length="174" mass="20236">MNDNHRRFVVKSKTRHGGIPIKIPAHEEKTRNKICAARLGLDPSANRSYEDCVQNIRECQVMISKLEGSIRVDLINKHCGETDESRKTERVNETVEDTHGCPISTLKIRARARWERFFTERSRRSRKQMFLRCRFNVEGQTPWACTGFRVVTICLFPEIRIYATGMVVMEVHSN</sequence>
<protein>
    <submittedName>
        <fullName evidence="1">Uncharacterized protein</fullName>
    </submittedName>
</protein>
<reference evidence="2" key="1">
    <citation type="journal article" date="2017" name="Nat. Ecol. Evol.">
        <title>Genome expansion and lineage-specific genetic innovations in the forest pathogenic fungi Armillaria.</title>
        <authorList>
            <person name="Sipos G."/>
            <person name="Prasanna A.N."/>
            <person name="Walter M.C."/>
            <person name="O'Connor E."/>
            <person name="Balint B."/>
            <person name="Krizsan K."/>
            <person name="Kiss B."/>
            <person name="Hess J."/>
            <person name="Varga T."/>
            <person name="Slot J."/>
            <person name="Riley R."/>
            <person name="Boka B."/>
            <person name="Rigling D."/>
            <person name="Barry K."/>
            <person name="Lee J."/>
            <person name="Mihaltcheva S."/>
            <person name="LaButti K."/>
            <person name="Lipzen A."/>
            <person name="Waldron R."/>
            <person name="Moloney N.M."/>
            <person name="Sperisen C."/>
            <person name="Kredics L."/>
            <person name="Vagvoelgyi C."/>
            <person name="Patrignani A."/>
            <person name="Fitzpatrick D."/>
            <person name="Nagy I."/>
            <person name="Doyle S."/>
            <person name="Anderson J.B."/>
            <person name="Grigoriev I.V."/>
            <person name="Gueldener U."/>
            <person name="Muensterkoetter M."/>
            <person name="Nagy L.G."/>
        </authorList>
    </citation>
    <scope>NUCLEOTIDE SEQUENCE [LARGE SCALE GENOMIC DNA]</scope>
    <source>
        <strain evidence="2">28-4</strain>
    </source>
</reference>
<evidence type="ECO:0000313" key="2">
    <source>
        <dbReference type="Proteomes" id="UP000218334"/>
    </source>
</evidence>
<proteinExistence type="predicted"/>
<keyword evidence="2" id="KW-1185">Reference proteome</keyword>
<accession>A0A2H3B6I4</accession>
<dbReference type="AlphaFoldDB" id="A0A2H3B6I4"/>
<dbReference type="Proteomes" id="UP000218334">
    <property type="component" value="Unassembled WGS sequence"/>
</dbReference>